<dbReference type="InterPro" id="IPR004821">
    <property type="entry name" value="Cyt_trans-like"/>
</dbReference>
<dbReference type="Pfam" id="PF01467">
    <property type="entry name" value="CTP_transf_like"/>
    <property type="match status" value="1"/>
</dbReference>
<dbReference type="EMBL" id="JASWJB010000094">
    <property type="protein sequence ID" value="KAK2598977.1"/>
    <property type="molecule type" value="Genomic_DNA"/>
</dbReference>
<evidence type="ECO:0000259" key="1">
    <source>
        <dbReference type="Pfam" id="PF01467"/>
    </source>
</evidence>
<sequence>MLVSDSGNPPPSLLLLPPPPQPATPEAVWAAYRDTLECVISRLSNEHKSSVAGGVAPVLVVAVASPVLTTADTFNKRSVFWGRSQSLLAEIYSTVAVICAERSIASDIEAEDPGAVDVRVLLVHYDRSSKLPYEPNSSGVYEANNTTLVDLATFASSVHPWRQIFHSSSELGYEILTAYLNAAEGKQKLLQNQLIAVEGGISLSKLSPTGAVDTTTGKTSNDFNSGYAIVCLGGTFDHLHLGHKLFLHAATLLLNVDESSGAGKEHQCELVVGISSDELLAKKNYAEELQSWNIRASFVVNFLSTLFNRSTTTATTTMKTVQVETKEIHVTFRDGAILVRCVDFHDVYGPTVKEEAIQALVVSGETRNGGQAVNEKRRSQGWSMLDVYEINVLDANTKITNGERDDIAVNNFAGKVSSTEIRKQKAQRRQISP</sequence>
<dbReference type="GO" id="GO:0004140">
    <property type="term" value="F:dephospho-CoA kinase activity"/>
    <property type="evidence" value="ECO:0007669"/>
    <property type="project" value="TreeGrafter"/>
</dbReference>
<dbReference type="PANTHER" id="PTHR10695:SF46">
    <property type="entry name" value="BIFUNCTIONAL COENZYME A SYNTHASE-RELATED"/>
    <property type="match status" value="1"/>
</dbReference>
<dbReference type="AlphaFoldDB" id="A0AAJ0CP86"/>
<feature type="domain" description="Cytidyltransferase-like" evidence="1">
    <location>
        <begin position="232"/>
        <end position="423"/>
    </location>
</feature>
<keyword evidence="3" id="KW-1185">Reference proteome</keyword>
<comment type="caution">
    <text evidence="2">The sequence shown here is derived from an EMBL/GenBank/DDBJ whole genome shotgun (WGS) entry which is preliminary data.</text>
</comment>
<proteinExistence type="predicted"/>
<dbReference type="SUPFAM" id="SSF52374">
    <property type="entry name" value="Nucleotidylyl transferase"/>
    <property type="match status" value="1"/>
</dbReference>
<protein>
    <recommendedName>
        <fullName evidence="1">Cytidyltransferase-like domain-containing protein</fullName>
    </recommendedName>
</protein>
<dbReference type="GO" id="GO:0015937">
    <property type="term" value="P:coenzyme A biosynthetic process"/>
    <property type="evidence" value="ECO:0007669"/>
    <property type="project" value="TreeGrafter"/>
</dbReference>
<accession>A0AAJ0CP86</accession>
<gene>
    <name evidence="2" type="ORF">QQS21_005582</name>
</gene>
<dbReference type="InterPro" id="IPR014729">
    <property type="entry name" value="Rossmann-like_a/b/a_fold"/>
</dbReference>
<reference evidence="2" key="1">
    <citation type="submission" date="2023-06" db="EMBL/GenBank/DDBJ databases">
        <title>Conoideocrella luteorostrata (Hypocreales: Clavicipitaceae), a potential biocontrol fungus for elongate hemlock scale in United States Christmas tree production areas.</title>
        <authorList>
            <person name="Barrett H."/>
            <person name="Lovett B."/>
            <person name="Macias A.M."/>
            <person name="Stajich J.E."/>
            <person name="Kasson M.T."/>
        </authorList>
    </citation>
    <scope>NUCLEOTIDE SEQUENCE</scope>
    <source>
        <strain evidence="2">ARSEF 14590</strain>
    </source>
</reference>
<name>A0AAJ0CP86_9HYPO</name>
<evidence type="ECO:0000313" key="2">
    <source>
        <dbReference type="EMBL" id="KAK2598977.1"/>
    </source>
</evidence>
<evidence type="ECO:0000313" key="3">
    <source>
        <dbReference type="Proteomes" id="UP001251528"/>
    </source>
</evidence>
<dbReference type="Proteomes" id="UP001251528">
    <property type="component" value="Unassembled WGS sequence"/>
</dbReference>
<organism evidence="2 3">
    <name type="scientific">Conoideocrella luteorostrata</name>
    <dbReference type="NCBI Taxonomy" id="1105319"/>
    <lineage>
        <taxon>Eukaryota</taxon>
        <taxon>Fungi</taxon>
        <taxon>Dikarya</taxon>
        <taxon>Ascomycota</taxon>
        <taxon>Pezizomycotina</taxon>
        <taxon>Sordariomycetes</taxon>
        <taxon>Hypocreomycetidae</taxon>
        <taxon>Hypocreales</taxon>
        <taxon>Clavicipitaceae</taxon>
        <taxon>Conoideocrella</taxon>
    </lineage>
</organism>
<dbReference type="PANTHER" id="PTHR10695">
    <property type="entry name" value="DEPHOSPHO-COA KINASE-RELATED"/>
    <property type="match status" value="1"/>
</dbReference>
<dbReference type="Gene3D" id="3.40.50.620">
    <property type="entry name" value="HUPs"/>
    <property type="match status" value="1"/>
</dbReference>